<feature type="compositionally biased region" description="Basic and acidic residues" evidence="6">
    <location>
        <begin position="659"/>
        <end position="670"/>
    </location>
</feature>
<accession>A0A6J2YX14</accession>
<keyword evidence="4" id="KW-0862">Zinc</keyword>
<feature type="region of interest" description="Disordered" evidence="6">
    <location>
        <begin position="637"/>
        <end position="690"/>
    </location>
</feature>
<evidence type="ECO:0000256" key="5">
    <source>
        <dbReference type="PROSITE-ProRule" id="PRU00042"/>
    </source>
</evidence>
<dbReference type="InterPro" id="IPR036236">
    <property type="entry name" value="Znf_C2H2_sf"/>
</dbReference>
<proteinExistence type="predicted"/>
<dbReference type="SUPFAM" id="SSF57667">
    <property type="entry name" value="beta-beta-alpha zinc fingers"/>
    <property type="match status" value="1"/>
</dbReference>
<dbReference type="InterPro" id="IPR057356">
    <property type="entry name" value="Znf-C2H2_ZNF592"/>
</dbReference>
<dbReference type="SMART" id="SM00355">
    <property type="entry name" value="ZnF_C2H2"/>
    <property type="match status" value="11"/>
</dbReference>
<gene>
    <name evidence="9" type="primary">LOC115891133</name>
</gene>
<feature type="compositionally biased region" description="Polar residues" evidence="6">
    <location>
        <begin position="251"/>
        <end position="262"/>
    </location>
</feature>
<dbReference type="GO" id="GO:0005634">
    <property type="term" value="C:nucleus"/>
    <property type="evidence" value="ECO:0007669"/>
    <property type="project" value="TreeGrafter"/>
</dbReference>
<feature type="domain" description="C2H2-type" evidence="7">
    <location>
        <begin position="409"/>
        <end position="434"/>
    </location>
</feature>
<evidence type="ECO:0000313" key="9">
    <source>
        <dbReference type="RefSeq" id="XP_030767390.1"/>
    </source>
</evidence>
<feature type="compositionally biased region" description="Basic residues" evidence="6">
    <location>
        <begin position="671"/>
        <end position="680"/>
    </location>
</feature>
<feature type="compositionally biased region" description="Low complexity" evidence="6">
    <location>
        <begin position="646"/>
        <end position="658"/>
    </location>
</feature>
<keyword evidence="2" id="KW-0677">Repeat</keyword>
<protein>
    <submittedName>
        <fullName evidence="9">Zinc finger protein 532-like</fullName>
    </submittedName>
</protein>
<feature type="compositionally biased region" description="Basic and acidic residues" evidence="6">
    <location>
        <begin position="863"/>
        <end position="874"/>
    </location>
</feature>
<feature type="domain" description="C2H2-type" evidence="7">
    <location>
        <begin position="377"/>
        <end position="402"/>
    </location>
</feature>
<evidence type="ECO:0000256" key="4">
    <source>
        <dbReference type="ARBA" id="ARBA00022833"/>
    </source>
</evidence>
<dbReference type="InterPro" id="IPR013087">
    <property type="entry name" value="Znf_C2H2_type"/>
</dbReference>
<dbReference type="Pfam" id="PF25412">
    <property type="entry name" value="zf-C2H2_ZNF592"/>
    <property type="match status" value="1"/>
</dbReference>
<evidence type="ECO:0000256" key="6">
    <source>
        <dbReference type="SAM" id="MobiDB-lite"/>
    </source>
</evidence>
<keyword evidence="3 5" id="KW-0863">Zinc-finger</keyword>
<dbReference type="KEGG" id="soy:115891133"/>
<name>A0A6J2YX14_SITOR</name>
<feature type="domain" description="C2H2-type" evidence="7">
    <location>
        <begin position="934"/>
        <end position="957"/>
    </location>
</feature>
<feature type="region of interest" description="Disordered" evidence="6">
    <location>
        <begin position="841"/>
        <end position="893"/>
    </location>
</feature>
<keyword evidence="8" id="KW-1185">Reference proteome</keyword>
<dbReference type="Proteomes" id="UP000504635">
    <property type="component" value="Unplaced"/>
</dbReference>
<keyword evidence="1" id="KW-0479">Metal-binding</keyword>
<sequence length="1032" mass="119052">MIPLGENMAMDRHQFEGIHRLRNNLLSKWDTLFGSDLVEWMAFKPVLGLSVYPCYSCRHMFYSRKSFLDHINRRATVLSYKCPGCANTLHTFYNRCALLLHCRRHYSLSQGAINLNNLEVMSLDMAMVGFSKHPDIPYFFDVEEDYITDNSYVNCQFYSPRSEDKGNAIVILIPSNLVINRLEGGQNSPITLKQITRNIPKCEFITLSAFRELRVPNENNSAVVEQTVEQPVGDVEVKTEHEEQQQEEQLVNGTIEPQQTSEDPLASPDTLLNGVVENNNDFENLTLPIITKIETVEEFVNPEKVYVVESPPEMPKFKCTECLKEISGDIKLHFLGDNRPVDSTLQCSTAKNVCSLICPTMCSLKAHKRVHKQLPPFVCPDCGIEFLTFEELSDHMQEICFHLYKSVRLKCPGRRCGKIFATEHTFEPHFRASHIVTSYQCYTCKDMFPEVDDCQKHCLTHEDKTKIVKYYNCPSCLTDEMTLTEKEEHIEFHRMDPTRRLYIYMCKACRGYFRSIATMSTHIQNCKFLKYGSSKKSTSKSKEPANPNRPFMTSKYISGECTYCRCRMIVLKGQNNPACGKCCPRSKKPEYRCTCILCKKQINMEERRRHQKECKYAKPQVVVEKLQLPVEILQKNQNHSSHGFNSSTSDLDGSTDGSYKTRRDSSDDGKSRKRQKVTRPRKPEVENDLTADEPIIFDGTYTCISRAHTKKLTERSSKNMSRATEQYPQRTNAWNAVNVSVVKPSLVKHLTHYHDVRDCDEYFTKTTVLTRELFFTKSKQPTCSKCSSRNKKPQYRCTCILCKKQINMEERRRHQKECKYAKPQVVVEKLQLPVEILQKNQNHSSHGFNSSTSDLDGSTDGSYKTRRDSSDDGKSRKRQKVTRPRKPEVENDLTADEPIIFDGTYTCIACSHQETDRTKFQEHVKSHRTISTAYQCMECGECFVVKPSLVKHLTHYHDVRDCDEYFTKNDCFDKGAVMELAKVVKAPYLANAVKENQCRVCLEQFQSKEMHDKHFRIHGMAFLMTKSLGESV</sequence>
<dbReference type="AlphaFoldDB" id="A0A6J2YX14"/>
<reference evidence="9" key="1">
    <citation type="submission" date="2025-08" db="UniProtKB">
        <authorList>
            <consortium name="RefSeq"/>
        </authorList>
    </citation>
    <scope>IDENTIFICATION</scope>
    <source>
        <tissue evidence="9">Gonads</tissue>
    </source>
</reference>
<dbReference type="Gene3D" id="3.30.160.60">
    <property type="entry name" value="Classic Zinc Finger"/>
    <property type="match status" value="2"/>
</dbReference>
<dbReference type="OrthoDB" id="8856548at2759"/>
<dbReference type="PANTHER" id="PTHR24409">
    <property type="entry name" value="ZINC FINGER PROTEIN 142"/>
    <property type="match status" value="1"/>
</dbReference>
<dbReference type="GeneID" id="115891133"/>
<evidence type="ECO:0000259" key="7">
    <source>
        <dbReference type="PROSITE" id="PS50157"/>
    </source>
</evidence>
<dbReference type="GO" id="GO:0000981">
    <property type="term" value="F:DNA-binding transcription factor activity, RNA polymerase II-specific"/>
    <property type="evidence" value="ECO:0007669"/>
    <property type="project" value="TreeGrafter"/>
</dbReference>
<dbReference type="GO" id="GO:0008270">
    <property type="term" value="F:zinc ion binding"/>
    <property type="evidence" value="ECO:0007669"/>
    <property type="project" value="UniProtKB-KW"/>
</dbReference>
<feature type="compositionally biased region" description="Low complexity" evidence="6">
    <location>
        <begin position="850"/>
        <end position="862"/>
    </location>
</feature>
<dbReference type="GO" id="GO:0000977">
    <property type="term" value="F:RNA polymerase II transcription regulatory region sequence-specific DNA binding"/>
    <property type="evidence" value="ECO:0007669"/>
    <property type="project" value="TreeGrafter"/>
</dbReference>
<dbReference type="InParanoid" id="A0A6J2YX14"/>
<dbReference type="PROSITE" id="PS00028">
    <property type="entry name" value="ZINC_FINGER_C2H2_1"/>
    <property type="match status" value="4"/>
</dbReference>
<feature type="region of interest" description="Disordered" evidence="6">
    <location>
        <begin position="236"/>
        <end position="272"/>
    </location>
</feature>
<evidence type="ECO:0000313" key="8">
    <source>
        <dbReference type="Proteomes" id="UP000504635"/>
    </source>
</evidence>
<evidence type="ECO:0000256" key="2">
    <source>
        <dbReference type="ARBA" id="ARBA00022737"/>
    </source>
</evidence>
<organism evidence="8 9">
    <name type="scientific">Sitophilus oryzae</name>
    <name type="common">Rice weevil</name>
    <name type="synonym">Curculio oryzae</name>
    <dbReference type="NCBI Taxonomy" id="7048"/>
    <lineage>
        <taxon>Eukaryota</taxon>
        <taxon>Metazoa</taxon>
        <taxon>Ecdysozoa</taxon>
        <taxon>Arthropoda</taxon>
        <taxon>Hexapoda</taxon>
        <taxon>Insecta</taxon>
        <taxon>Pterygota</taxon>
        <taxon>Neoptera</taxon>
        <taxon>Endopterygota</taxon>
        <taxon>Coleoptera</taxon>
        <taxon>Polyphaga</taxon>
        <taxon>Cucujiformia</taxon>
        <taxon>Curculionidae</taxon>
        <taxon>Dryophthorinae</taxon>
        <taxon>Sitophilus</taxon>
    </lineage>
</organism>
<evidence type="ECO:0000256" key="1">
    <source>
        <dbReference type="ARBA" id="ARBA00022723"/>
    </source>
</evidence>
<dbReference type="RefSeq" id="XP_030767390.1">
    <property type="nucleotide sequence ID" value="XM_030911530.1"/>
</dbReference>
<dbReference type="PROSITE" id="PS50157">
    <property type="entry name" value="ZINC_FINGER_C2H2_2"/>
    <property type="match status" value="3"/>
</dbReference>
<feature type="compositionally biased region" description="Basic residues" evidence="6">
    <location>
        <begin position="875"/>
        <end position="884"/>
    </location>
</feature>
<evidence type="ECO:0000256" key="3">
    <source>
        <dbReference type="ARBA" id="ARBA00022771"/>
    </source>
</evidence>
<dbReference type="PANTHER" id="PTHR24409:SF295">
    <property type="entry name" value="AZ2-RELATED"/>
    <property type="match status" value="1"/>
</dbReference>